<dbReference type="SUPFAM" id="SSF55186">
    <property type="entry name" value="ThrRS/AlaRS common domain"/>
    <property type="match status" value="1"/>
</dbReference>
<dbReference type="Pfam" id="PF00485">
    <property type="entry name" value="PRK"/>
    <property type="match status" value="1"/>
</dbReference>
<dbReference type="Gene3D" id="3.30.980.10">
    <property type="entry name" value="Threonyl-trna Synthetase, Chain A, domain 2"/>
    <property type="match status" value="1"/>
</dbReference>
<name>A0AAV8A5G1_9EUKA</name>
<proteinExistence type="predicted"/>
<dbReference type="InterPro" id="IPR018163">
    <property type="entry name" value="Thr/Ala-tRNA-synth_IIc_edit"/>
</dbReference>
<accession>A0AAV8A5G1</accession>
<dbReference type="InterPro" id="IPR027417">
    <property type="entry name" value="P-loop_NTPase"/>
</dbReference>
<evidence type="ECO:0000259" key="1">
    <source>
        <dbReference type="SMART" id="SM00382"/>
    </source>
</evidence>
<dbReference type="GO" id="GO:0016301">
    <property type="term" value="F:kinase activity"/>
    <property type="evidence" value="ECO:0007669"/>
    <property type="project" value="InterPro"/>
</dbReference>
<feature type="domain" description="AAA+ ATPase" evidence="1">
    <location>
        <begin position="265"/>
        <end position="427"/>
    </location>
</feature>
<dbReference type="AlphaFoldDB" id="A0AAV8A5G1"/>
<organism evidence="2 3">
    <name type="scientific">Anaeramoeba flamelloides</name>
    <dbReference type="NCBI Taxonomy" id="1746091"/>
    <lineage>
        <taxon>Eukaryota</taxon>
        <taxon>Metamonada</taxon>
        <taxon>Anaeramoebidae</taxon>
        <taxon>Anaeramoeba</taxon>
    </lineage>
</organism>
<dbReference type="InterPro" id="IPR003593">
    <property type="entry name" value="AAA+_ATPase"/>
</dbReference>
<sequence>MSQLTNQLLREESHEDLSSLINRQLTQGEELEKLEKTEKIVLKTRNDLRKIQSTLSFLLVTAYQELYEGHDICIVHSFGDGYFCRDTKKDHKISKENCETIYQKMKEYIKSEEKINKSSMKRSELIKLFKEKGYNDKLGILKTYRNDFIPVIQFRHNLDYIIDSVEVRKDRLKIFKLHPFHGGIILRFPTLSNPTSIKDFHDRPKLFELIQERDVWAELLHTSSISDLNSHIVSKKIDRLKWVAEGLHTQKLTKLSSEIAELFPKKRIVTIAGPSSSGKTTFAKRLGIHFEVLGLTTRCISMDDYYLSREDMPLDENGEKDFESVNCLNVKLMTKRLLDLLDGNEIPTRSYDFVKGEGYDDFNQMWKLREKDILIIEGIHGLNPYFTKKLGLDKIARIYVSAITQLSVDVHHRISTSDCRLLRRIIRDHQFRGMKPTDNLKMWSKVRKGEEKNIFPYQNETDYIFNTSLVYEIPVLGIYLRQLLAEIQGDEQMEHEANRLLKFLNFFYLLSPDQVPGISILREFIGNSDFRYN</sequence>
<evidence type="ECO:0000313" key="2">
    <source>
        <dbReference type="EMBL" id="KAJ3447459.1"/>
    </source>
</evidence>
<dbReference type="EMBL" id="JANTQA010000016">
    <property type="protein sequence ID" value="KAJ3447459.1"/>
    <property type="molecule type" value="Genomic_DNA"/>
</dbReference>
<reference evidence="2" key="1">
    <citation type="submission" date="2022-08" db="EMBL/GenBank/DDBJ databases">
        <title>Novel sulphate-reducing endosymbionts in the free-living metamonad Anaeramoeba.</title>
        <authorList>
            <person name="Jerlstrom-Hultqvist J."/>
            <person name="Cepicka I."/>
            <person name="Gallot-Lavallee L."/>
            <person name="Salas-Leiva D."/>
            <person name="Curtis B.A."/>
            <person name="Zahonova K."/>
            <person name="Pipaliya S."/>
            <person name="Dacks J."/>
            <person name="Roger A.J."/>
        </authorList>
    </citation>
    <scope>NUCLEOTIDE SEQUENCE</scope>
    <source>
        <strain evidence="2">Busselton2</strain>
    </source>
</reference>
<protein>
    <submittedName>
        <fullName evidence="2">Phosphoribulokinase family protein-related protein</fullName>
    </submittedName>
</protein>
<comment type="caution">
    <text evidence="2">The sequence shown here is derived from an EMBL/GenBank/DDBJ whole genome shotgun (WGS) entry which is preliminary data.</text>
</comment>
<dbReference type="SUPFAM" id="SSF52540">
    <property type="entry name" value="P-loop containing nucleoside triphosphate hydrolases"/>
    <property type="match status" value="1"/>
</dbReference>
<dbReference type="Proteomes" id="UP001146793">
    <property type="component" value="Unassembled WGS sequence"/>
</dbReference>
<dbReference type="PANTHER" id="PTHR10285">
    <property type="entry name" value="URIDINE KINASE"/>
    <property type="match status" value="1"/>
</dbReference>
<dbReference type="Gene3D" id="3.40.50.300">
    <property type="entry name" value="P-loop containing nucleotide triphosphate hydrolases"/>
    <property type="match status" value="1"/>
</dbReference>
<dbReference type="CDD" id="cd02028">
    <property type="entry name" value="UMPK_like"/>
    <property type="match status" value="1"/>
</dbReference>
<dbReference type="GO" id="GO:0005524">
    <property type="term" value="F:ATP binding"/>
    <property type="evidence" value="ECO:0007669"/>
    <property type="project" value="InterPro"/>
</dbReference>
<evidence type="ECO:0000313" key="3">
    <source>
        <dbReference type="Proteomes" id="UP001146793"/>
    </source>
</evidence>
<gene>
    <name evidence="2" type="ORF">M0812_07692</name>
</gene>
<dbReference type="InterPro" id="IPR006083">
    <property type="entry name" value="PRK/URK"/>
</dbReference>
<dbReference type="SMART" id="SM00382">
    <property type="entry name" value="AAA"/>
    <property type="match status" value="1"/>
</dbReference>